<accession>A0A8R7RAK1</accession>
<dbReference type="AlphaFoldDB" id="A0A8R7RAK1"/>
<reference evidence="1" key="2">
    <citation type="submission" date="2022-06" db="UniProtKB">
        <authorList>
            <consortium name="EnsemblPlants"/>
        </authorList>
    </citation>
    <scope>IDENTIFICATION</scope>
</reference>
<evidence type="ECO:0000313" key="1">
    <source>
        <dbReference type="EnsemblPlants" id="TuG1812S0000662900.01.T01"/>
    </source>
</evidence>
<dbReference type="Gramene" id="TuG1812S0000662900.01.T01">
    <property type="protein sequence ID" value="TuG1812S0000662900.01.T01"/>
    <property type="gene ID" value="TuG1812S0000662900.01"/>
</dbReference>
<keyword evidence="2" id="KW-1185">Reference proteome</keyword>
<name>A0A8R7RAK1_TRIUA</name>
<sequence length="120" mass="13826">MQGTSHQQASPIFHVQIMYFYQLFCFLCRLDVIKHNLPYDQIKAISVHASMGKSSFSIPCIFLRDKLIGYGFELAIHTFQSARRYHRVLLVACPRAKPPWPSPEFYQTPLAPARAHTTET</sequence>
<protein>
    <submittedName>
        <fullName evidence="1">Uncharacterized protein</fullName>
    </submittedName>
</protein>
<organism evidence="1 2">
    <name type="scientific">Triticum urartu</name>
    <name type="common">Red wild einkorn</name>
    <name type="synonym">Crithodium urartu</name>
    <dbReference type="NCBI Taxonomy" id="4572"/>
    <lineage>
        <taxon>Eukaryota</taxon>
        <taxon>Viridiplantae</taxon>
        <taxon>Streptophyta</taxon>
        <taxon>Embryophyta</taxon>
        <taxon>Tracheophyta</taxon>
        <taxon>Spermatophyta</taxon>
        <taxon>Magnoliopsida</taxon>
        <taxon>Liliopsida</taxon>
        <taxon>Poales</taxon>
        <taxon>Poaceae</taxon>
        <taxon>BOP clade</taxon>
        <taxon>Pooideae</taxon>
        <taxon>Triticodae</taxon>
        <taxon>Triticeae</taxon>
        <taxon>Triticinae</taxon>
        <taxon>Triticum</taxon>
    </lineage>
</organism>
<dbReference type="EnsemblPlants" id="TuG1812S0000662900.01.T01">
    <property type="protein sequence ID" value="TuG1812S0000662900.01.T01"/>
    <property type="gene ID" value="TuG1812S0000662900.01"/>
</dbReference>
<reference evidence="2" key="1">
    <citation type="journal article" date="2013" name="Nature">
        <title>Draft genome of the wheat A-genome progenitor Triticum urartu.</title>
        <authorList>
            <person name="Ling H.Q."/>
            <person name="Zhao S."/>
            <person name="Liu D."/>
            <person name="Wang J."/>
            <person name="Sun H."/>
            <person name="Zhang C."/>
            <person name="Fan H."/>
            <person name="Li D."/>
            <person name="Dong L."/>
            <person name="Tao Y."/>
            <person name="Gao C."/>
            <person name="Wu H."/>
            <person name="Li Y."/>
            <person name="Cui Y."/>
            <person name="Guo X."/>
            <person name="Zheng S."/>
            <person name="Wang B."/>
            <person name="Yu K."/>
            <person name="Liang Q."/>
            <person name="Yang W."/>
            <person name="Lou X."/>
            <person name="Chen J."/>
            <person name="Feng M."/>
            <person name="Jian J."/>
            <person name="Zhang X."/>
            <person name="Luo G."/>
            <person name="Jiang Y."/>
            <person name="Liu J."/>
            <person name="Wang Z."/>
            <person name="Sha Y."/>
            <person name="Zhang B."/>
            <person name="Wu H."/>
            <person name="Tang D."/>
            <person name="Shen Q."/>
            <person name="Xue P."/>
            <person name="Zou S."/>
            <person name="Wang X."/>
            <person name="Liu X."/>
            <person name="Wang F."/>
            <person name="Yang Y."/>
            <person name="An X."/>
            <person name="Dong Z."/>
            <person name="Zhang K."/>
            <person name="Zhang X."/>
            <person name="Luo M.C."/>
            <person name="Dvorak J."/>
            <person name="Tong Y."/>
            <person name="Wang J."/>
            <person name="Yang H."/>
            <person name="Li Z."/>
            <person name="Wang D."/>
            <person name="Zhang A."/>
            <person name="Wang J."/>
        </authorList>
    </citation>
    <scope>NUCLEOTIDE SEQUENCE</scope>
    <source>
        <strain evidence="2">cv. G1812</strain>
    </source>
</reference>
<evidence type="ECO:0000313" key="2">
    <source>
        <dbReference type="Proteomes" id="UP000015106"/>
    </source>
</evidence>
<dbReference type="Proteomes" id="UP000015106">
    <property type="component" value="Unassembled WGS sequence"/>
</dbReference>
<proteinExistence type="predicted"/>